<gene>
    <name evidence="7" type="ORF">SAMN05444959_1183</name>
</gene>
<dbReference type="InterPro" id="IPR005801">
    <property type="entry name" value="ADC_synthase"/>
</dbReference>
<dbReference type="EC" id="5.4.4.2" evidence="3"/>
<name>A0A239Q1A9_9RHOB</name>
<evidence type="ECO:0000256" key="2">
    <source>
        <dbReference type="ARBA" id="ARBA00005297"/>
    </source>
</evidence>
<dbReference type="GO" id="GO:0008909">
    <property type="term" value="F:isochorismate synthase activity"/>
    <property type="evidence" value="ECO:0007669"/>
    <property type="project" value="UniProtKB-EC"/>
</dbReference>
<keyword evidence="8" id="KW-1185">Reference proteome</keyword>
<evidence type="ECO:0000256" key="1">
    <source>
        <dbReference type="ARBA" id="ARBA00000799"/>
    </source>
</evidence>
<proteinExistence type="inferred from homology"/>
<dbReference type="InterPro" id="IPR004561">
    <property type="entry name" value="IsoChor_synthase"/>
</dbReference>
<evidence type="ECO:0000256" key="4">
    <source>
        <dbReference type="ARBA" id="ARBA00023235"/>
    </source>
</evidence>
<comment type="similarity">
    <text evidence="2">Belongs to the isochorismate synthase family.</text>
</comment>
<dbReference type="PANTHER" id="PTHR42839:SF2">
    <property type="entry name" value="ISOCHORISMATE SYNTHASE ENTC"/>
    <property type="match status" value="1"/>
</dbReference>
<comment type="catalytic activity">
    <reaction evidence="1">
        <text>chorismate = isochorismate</text>
        <dbReference type="Rhea" id="RHEA:18985"/>
        <dbReference type="ChEBI" id="CHEBI:29748"/>
        <dbReference type="ChEBI" id="CHEBI:29780"/>
        <dbReference type="EC" id="5.4.4.2"/>
    </reaction>
</comment>
<dbReference type="AlphaFoldDB" id="A0A239Q1A9"/>
<dbReference type="Pfam" id="PF00425">
    <property type="entry name" value="Chorismate_bind"/>
    <property type="match status" value="1"/>
</dbReference>
<reference evidence="7 8" key="1">
    <citation type="submission" date="2017-07" db="EMBL/GenBank/DDBJ databases">
        <authorList>
            <person name="Sun Z.S."/>
            <person name="Albrecht U."/>
            <person name="Echele G."/>
            <person name="Lee C.C."/>
        </authorList>
    </citation>
    <scope>NUCLEOTIDE SEQUENCE [LARGE SCALE GENOMIC DNA]</scope>
    <source>
        <strain evidence="7 8">DSM 14827</strain>
    </source>
</reference>
<evidence type="ECO:0000313" key="7">
    <source>
        <dbReference type="EMBL" id="SNT76294.1"/>
    </source>
</evidence>
<organism evidence="7 8">
    <name type="scientific">Paracoccus seriniphilus</name>
    <dbReference type="NCBI Taxonomy" id="184748"/>
    <lineage>
        <taxon>Bacteria</taxon>
        <taxon>Pseudomonadati</taxon>
        <taxon>Pseudomonadota</taxon>
        <taxon>Alphaproteobacteria</taxon>
        <taxon>Rhodobacterales</taxon>
        <taxon>Paracoccaceae</taxon>
        <taxon>Paracoccus</taxon>
    </lineage>
</organism>
<evidence type="ECO:0000259" key="6">
    <source>
        <dbReference type="Pfam" id="PF00425"/>
    </source>
</evidence>
<accession>A0A239Q1A9</accession>
<sequence>MNFSLFDGRGSTVAADAGHFAFSGPSGHIRATGAPVAIARGSIDSLETRLEGAFADCGPEAIIGGAMPFHRQDHDYLWLSPRCTGVFQTVERSPAEAVADHARADPPVEIYTNAVITALRQMERERDLPEGLKKIVLARSLKVRTQDPISLDGLMARLADDPTTTAFRVALPDPGNRPRALIGASPELLLEKRGNHICSYPLAGSARRLPDTVEDADACARLASSEKDRREHAIVVEYILDTLAPFCDQLACPDGTRLTCTRSMWHLGTRITGQVKDRDMPAALLAAHLHPTPAVCGSPRDRADELIRHLEPVPRGFYAGAVGWSAKNGDGAWHVAIRCADICGCDARLFAGAGIIPGSDPMAEAVETGSKFAALLRALGMPASAALAGLE</sequence>
<dbReference type="Gene3D" id="3.60.120.10">
    <property type="entry name" value="Anthranilate synthase"/>
    <property type="match status" value="1"/>
</dbReference>
<dbReference type="InterPro" id="IPR015890">
    <property type="entry name" value="Chorismate_C"/>
</dbReference>
<dbReference type="PANTHER" id="PTHR42839">
    <property type="entry name" value="ISOCHORISMATE SYNTHASE ENTC"/>
    <property type="match status" value="1"/>
</dbReference>
<dbReference type="SUPFAM" id="SSF56322">
    <property type="entry name" value="ADC synthase"/>
    <property type="match status" value="1"/>
</dbReference>
<keyword evidence="4" id="KW-0413">Isomerase</keyword>
<dbReference type="Proteomes" id="UP000198307">
    <property type="component" value="Unassembled WGS sequence"/>
</dbReference>
<feature type="domain" description="Chorismate-utilising enzyme C-terminal" evidence="6">
    <location>
        <begin position="111"/>
        <end position="371"/>
    </location>
</feature>
<evidence type="ECO:0000313" key="8">
    <source>
        <dbReference type="Proteomes" id="UP000198307"/>
    </source>
</evidence>
<protein>
    <recommendedName>
        <fullName evidence="3">isochorismate synthase</fullName>
        <ecNumber evidence="3">5.4.4.2</ecNumber>
    </recommendedName>
    <alternativeName>
        <fullName evidence="5">Isochorismate mutase</fullName>
    </alternativeName>
</protein>
<evidence type="ECO:0000256" key="5">
    <source>
        <dbReference type="ARBA" id="ARBA00041564"/>
    </source>
</evidence>
<dbReference type="GO" id="GO:0009697">
    <property type="term" value="P:salicylic acid biosynthetic process"/>
    <property type="evidence" value="ECO:0007669"/>
    <property type="project" value="TreeGrafter"/>
</dbReference>
<evidence type="ECO:0000256" key="3">
    <source>
        <dbReference type="ARBA" id="ARBA00012824"/>
    </source>
</evidence>
<dbReference type="NCBIfam" id="TIGR00543">
    <property type="entry name" value="isochor_syn"/>
    <property type="match status" value="1"/>
</dbReference>
<dbReference type="EMBL" id="FZQB01000018">
    <property type="protein sequence ID" value="SNT76294.1"/>
    <property type="molecule type" value="Genomic_DNA"/>
</dbReference>